<accession>A0A411YHV1</accession>
<dbReference type="Pfam" id="PF00535">
    <property type="entry name" value="Glycos_transf_2"/>
    <property type="match status" value="1"/>
</dbReference>
<sequence>MRRLRAALGAAPNIVVAPRRATASAALRPAGAATDALVIALDEPGWAARLAAVTRDEGEAALAPGDRRPLLVADDARELAGLLLPARALGEAPVVTIVLGDAAPPDIGELTDPVAPVPLRELPPRVVEVAHRRRGDYRLLEVAFATVGPVGKVLAAATARHDALARGLGADGLQVAIAGESGAHWVPGDLRARLATGAWADDTYTAAGRSLDVLLVDADWLADDPARRASVLSQVRALGAAVVHLPGGGGPGAEVSRAAEPRAADGPDAEEPGEVPVEVTALPPVDLSVCNPTGFRAEDGPRPLAVATGTAAEGPRLAAAVGDDVDVTCHAPHAPVRRDLVDRVHGARAVVDHPALHDDVPARARVLAALAAAGAPLVLLDHEDPREGPLGALLGRDLLGLARSVEPGDLADPLVRERHSVRVRRAALTRHAPGPRWRELRARLGLPARAPRTISVVTSTNRPEMLAHLARQLAAQRHPHVEAVVALHGATFDEQAADHLRAEAGVPVTVLHAPPEATLGAVLDRCTDAASGRLITKMDDDDWYGPDHLVDLELAWSYGDGELVGKAAEFVHLDDIDVTIRRFTGGAESRSDRIAGGTLLLDRGDLEAAGGWRDAPRAVDRLLIDDVRATGGEVHRTHGFGFVLTRRPSGHTWDVETGYFLRQAGWQRRGLALDTADVDASPR</sequence>
<organism evidence="3 4">
    <name type="scientific">Egibacter rhizosphaerae</name>
    <dbReference type="NCBI Taxonomy" id="1670831"/>
    <lineage>
        <taxon>Bacteria</taxon>
        <taxon>Bacillati</taxon>
        <taxon>Actinomycetota</taxon>
        <taxon>Nitriliruptoria</taxon>
        <taxon>Egibacterales</taxon>
        <taxon>Egibacteraceae</taxon>
        <taxon>Egibacter</taxon>
    </lineage>
</organism>
<feature type="region of interest" description="Disordered" evidence="1">
    <location>
        <begin position="249"/>
        <end position="274"/>
    </location>
</feature>
<dbReference type="InterPro" id="IPR001173">
    <property type="entry name" value="Glyco_trans_2-like"/>
</dbReference>
<evidence type="ECO:0000313" key="3">
    <source>
        <dbReference type="EMBL" id="QBI20699.1"/>
    </source>
</evidence>
<reference evidence="3 4" key="1">
    <citation type="submission" date="2019-01" db="EMBL/GenBank/DDBJ databases">
        <title>Egibacter rhizosphaerae EGI 80759T.</title>
        <authorList>
            <person name="Chen D.-D."/>
            <person name="Tian Y."/>
            <person name="Jiao J.-Y."/>
            <person name="Zhang X.-T."/>
            <person name="Zhang Y.-G."/>
            <person name="Zhang Y."/>
            <person name="Xiao M."/>
            <person name="Shu W.-S."/>
            <person name="Li W.-J."/>
        </authorList>
    </citation>
    <scope>NUCLEOTIDE SEQUENCE [LARGE SCALE GENOMIC DNA]</scope>
    <source>
        <strain evidence="3 4">EGI 80759</strain>
    </source>
</reference>
<dbReference type="SUPFAM" id="SSF53448">
    <property type="entry name" value="Nucleotide-diphospho-sugar transferases"/>
    <property type="match status" value="1"/>
</dbReference>
<dbReference type="Gene3D" id="3.90.550.10">
    <property type="entry name" value="Spore Coat Polysaccharide Biosynthesis Protein SpsA, Chain A"/>
    <property type="match status" value="1"/>
</dbReference>
<gene>
    <name evidence="3" type="ORF">ER308_14775</name>
</gene>
<evidence type="ECO:0000256" key="1">
    <source>
        <dbReference type="SAM" id="MobiDB-lite"/>
    </source>
</evidence>
<dbReference type="AlphaFoldDB" id="A0A411YHV1"/>
<protein>
    <submittedName>
        <fullName evidence="3">Glycosyltransferase</fullName>
    </submittedName>
</protein>
<evidence type="ECO:0000259" key="2">
    <source>
        <dbReference type="Pfam" id="PF00535"/>
    </source>
</evidence>
<dbReference type="KEGG" id="erz:ER308_14775"/>
<evidence type="ECO:0000313" key="4">
    <source>
        <dbReference type="Proteomes" id="UP000291469"/>
    </source>
</evidence>
<keyword evidence="4" id="KW-1185">Reference proteome</keyword>
<feature type="domain" description="Glycosyltransferase 2-like" evidence="2">
    <location>
        <begin position="456"/>
        <end position="549"/>
    </location>
</feature>
<dbReference type="InterPro" id="IPR029044">
    <property type="entry name" value="Nucleotide-diphossugar_trans"/>
</dbReference>
<dbReference type="Proteomes" id="UP000291469">
    <property type="component" value="Chromosome"/>
</dbReference>
<dbReference type="GO" id="GO:0016740">
    <property type="term" value="F:transferase activity"/>
    <property type="evidence" value="ECO:0007669"/>
    <property type="project" value="UniProtKB-KW"/>
</dbReference>
<dbReference type="CDD" id="cd00761">
    <property type="entry name" value="Glyco_tranf_GTA_type"/>
    <property type="match status" value="1"/>
</dbReference>
<name>A0A411YHV1_9ACTN</name>
<keyword evidence="3" id="KW-0808">Transferase</keyword>
<proteinExistence type="predicted"/>
<dbReference type="EMBL" id="CP036402">
    <property type="protein sequence ID" value="QBI20699.1"/>
    <property type="molecule type" value="Genomic_DNA"/>
</dbReference>
<dbReference type="OrthoDB" id="6713581at2"/>